<dbReference type="InterPro" id="IPR001034">
    <property type="entry name" value="DeoR_HTH"/>
</dbReference>
<dbReference type="EMBL" id="CACRTG010000028">
    <property type="protein sequence ID" value="VYT29134.1"/>
    <property type="molecule type" value="Genomic_DNA"/>
</dbReference>
<evidence type="ECO:0000256" key="2">
    <source>
        <dbReference type="ARBA" id="ARBA00023125"/>
    </source>
</evidence>
<dbReference type="GO" id="GO:0003700">
    <property type="term" value="F:DNA-binding transcription factor activity"/>
    <property type="evidence" value="ECO:0007669"/>
    <property type="project" value="InterPro"/>
</dbReference>
<feature type="domain" description="HTH deoR-type" evidence="4">
    <location>
        <begin position="3"/>
        <end position="58"/>
    </location>
</feature>
<dbReference type="SMART" id="SM01134">
    <property type="entry name" value="DeoRC"/>
    <property type="match status" value="1"/>
</dbReference>
<dbReference type="PRINTS" id="PR00037">
    <property type="entry name" value="HTHLACR"/>
</dbReference>
<dbReference type="Pfam" id="PF00455">
    <property type="entry name" value="DeoRC"/>
    <property type="match status" value="1"/>
</dbReference>
<evidence type="ECO:0000313" key="5">
    <source>
        <dbReference type="EMBL" id="VYT29134.1"/>
    </source>
</evidence>
<dbReference type="InterPro" id="IPR050313">
    <property type="entry name" value="Carb_Metab_HTH_regulators"/>
</dbReference>
<dbReference type="InterPro" id="IPR018356">
    <property type="entry name" value="Tscrpt_reg_HTH_DeoR_CS"/>
</dbReference>
<name>A0A6N2VFI8_9FIRM</name>
<dbReference type="GO" id="GO:0003677">
    <property type="term" value="F:DNA binding"/>
    <property type="evidence" value="ECO:0007669"/>
    <property type="project" value="UniProtKB-KW"/>
</dbReference>
<dbReference type="Gene3D" id="3.40.50.1360">
    <property type="match status" value="1"/>
</dbReference>
<dbReference type="SMART" id="SM00420">
    <property type="entry name" value="HTH_DEOR"/>
    <property type="match status" value="1"/>
</dbReference>
<proteinExistence type="predicted"/>
<dbReference type="PANTHER" id="PTHR30363:SF56">
    <property type="entry name" value="TRANSCRIPTIONAL REGULATOR, DEOR FAMILY"/>
    <property type="match status" value="1"/>
</dbReference>
<gene>
    <name evidence="5" type="primary">glcR</name>
    <name evidence="5" type="ORF">CNLFYP112_02688</name>
</gene>
<protein>
    <submittedName>
        <fullName evidence="5">HTH-type transcriptional repressor GlcR</fullName>
    </submittedName>
</protein>
<evidence type="ECO:0000259" key="4">
    <source>
        <dbReference type="PROSITE" id="PS51000"/>
    </source>
</evidence>
<dbReference type="InterPro" id="IPR014036">
    <property type="entry name" value="DeoR-like_C"/>
</dbReference>
<dbReference type="InterPro" id="IPR037171">
    <property type="entry name" value="NagB/RpiA_transferase-like"/>
</dbReference>
<keyword evidence="1" id="KW-0805">Transcription regulation</keyword>
<accession>A0A6N2VFI8</accession>
<dbReference type="Pfam" id="PF08220">
    <property type="entry name" value="HTH_DeoR"/>
    <property type="match status" value="1"/>
</dbReference>
<sequence>MLAEERFNRILNIVEEKKSVTVTELTELLDTSESTIRRDLTTLDKRKKLIKVHGGATAVDMEYMTKDSSVSVRQDLNREEKIKIGKYAAGLIRKDDFVYIDAGTSTEYLVEQILEKEAVYVTNGISHARKLLHKGCRVFLLGGELKKETEALIGAEALESLEKYNFTKGFLGANGIHNEYGITTPDLNEAAVKERAFRQCRKKYILADSSKIGQISLIKFAELKEAEVITTKLKQGTYQKYKNIVEVDEA</sequence>
<keyword evidence="3" id="KW-0804">Transcription</keyword>
<evidence type="ECO:0000256" key="1">
    <source>
        <dbReference type="ARBA" id="ARBA00023015"/>
    </source>
</evidence>
<dbReference type="SUPFAM" id="SSF46785">
    <property type="entry name" value="Winged helix' DNA-binding domain"/>
    <property type="match status" value="1"/>
</dbReference>
<dbReference type="InterPro" id="IPR036388">
    <property type="entry name" value="WH-like_DNA-bd_sf"/>
</dbReference>
<dbReference type="AlphaFoldDB" id="A0A6N2VFI8"/>
<reference evidence="5" key="1">
    <citation type="submission" date="2019-11" db="EMBL/GenBank/DDBJ databases">
        <authorList>
            <person name="Feng L."/>
        </authorList>
    </citation>
    <scope>NUCLEOTIDE SEQUENCE</scope>
    <source>
        <strain evidence="5">CnexileLFYP112</strain>
    </source>
</reference>
<dbReference type="SUPFAM" id="SSF100950">
    <property type="entry name" value="NagB/RpiA/CoA transferase-like"/>
    <property type="match status" value="1"/>
</dbReference>
<dbReference type="InterPro" id="IPR036390">
    <property type="entry name" value="WH_DNA-bd_sf"/>
</dbReference>
<keyword evidence="2" id="KW-0238">DNA-binding</keyword>
<organism evidence="5">
    <name type="scientific">[Clostridium] nexile</name>
    <dbReference type="NCBI Taxonomy" id="29361"/>
    <lineage>
        <taxon>Bacteria</taxon>
        <taxon>Bacillati</taxon>
        <taxon>Bacillota</taxon>
        <taxon>Clostridia</taxon>
        <taxon>Lachnospirales</taxon>
        <taxon>Lachnospiraceae</taxon>
        <taxon>Tyzzerella</taxon>
    </lineage>
</organism>
<dbReference type="PROSITE" id="PS00894">
    <property type="entry name" value="HTH_DEOR_1"/>
    <property type="match status" value="1"/>
</dbReference>
<dbReference type="Gene3D" id="1.10.10.10">
    <property type="entry name" value="Winged helix-like DNA-binding domain superfamily/Winged helix DNA-binding domain"/>
    <property type="match status" value="1"/>
</dbReference>
<evidence type="ECO:0000256" key="3">
    <source>
        <dbReference type="ARBA" id="ARBA00023163"/>
    </source>
</evidence>
<dbReference type="PANTHER" id="PTHR30363">
    <property type="entry name" value="HTH-TYPE TRANSCRIPTIONAL REGULATOR SRLR-RELATED"/>
    <property type="match status" value="1"/>
</dbReference>
<dbReference type="PROSITE" id="PS51000">
    <property type="entry name" value="HTH_DEOR_2"/>
    <property type="match status" value="1"/>
</dbReference>